<reference evidence="1 2" key="1">
    <citation type="submission" date="2016-10" db="EMBL/GenBank/DDBJ databases">
        <authorList>
            <person name="de Groot N.N."/>
        </authorList>
    </citation>
    <scope>NUCLEOTIDE SEQUENCE [LARGE SCALE GENOMIC DNA]</scope>
    <source>
        <strain evidence="1 2">CGMCC 1.10267</strain>
    </source>
</reference>
<dbReference type="EMBL" id="FNCS01000002">
    <property type="protein sequence ID" value="SDG33473.1"/>
    <property type="molecule type" value="Genomic_DNA"/>
</dbReference>
<dbReference type="RefSeq" id="WP_090593632.1">
    <property type="nucleotide sequence ID" value="NZ_FNCS01000002.1"/>
</dbReference>
<protein>
    <submittedName>
        <fullName evidence="1">Bacteriocin-protection, YdeI or OmpD-Associated</fullName>
    </submittedName>
</protein>
<evidence type="ECO:0000313" key="2">
    <source>
        <dbReference type="Proteomes" id="UP000199495"/>
    </source>
</evidence>
<keyword evidence="2" id="KW-1185">Reference proteome</keyword>
<gene>
    <name evidence="1" type="ORF">SAMN04487974_10260</name>
</gene>
<organism evidence="1 2">
    <name type="scientific">Pelagibacterium luteolum</name>
    <dbReference type="NCBI Taxonomy" id="440168"/>
    <lineage>
        <taxon>Bacteria</taxon>
        <taxon>Pseudomonadati</taxon>
        <taxon>Pseudomonadota</taxon>
        <taxon>Alphaproteobacteria</taxon>
        <taxon>Hyphomicrobiales</taxon>
        <taxon>Devosiaceae</taxon>
        <taxon>Pelagibacterium</taxon>
    </lineage>
</organism>
<accession>A0A1G7TDT4</accession>
<name>A0A1G7TDT4_9HYPH</name>
<sequence length="87" mass="10091">MSPALRPLRKRESMPDFVREALHARGLWDAYNARPPYQRNDYLLWINKVKRQDTKDKHLAQMLDELEAGGVYMGMAWSGTRSGPDKS</sequence>
<dbReference type="Pfam" id="PF13376">
    <property type="entry name" value="OmdA"/>
    <property type="match status" value="1"/>
</dbReference>
<dbReference type="STRING" id="440168.SAMN04487974_10260"/>
<dbReference type="Proteomes" id="UP000199495">
    <property type="component" value="Unassembled WGS sequence"/>
</dbReference>
<dbReference type="OrthoDB" id="214150at2"/>
<proteinExistence type="predicted"/>
<dbReference type="AlphaFoldDB" id="A0A1G7TDT4"/>
<evidence type="ECO:0000313" key="1">
    <source>
        <dbReference type="EMBL" id="SDG33473.1"/>
    </source>
</evidence>